<comment type="caution">
    <text evidence="12">The sequence shown here is derived from an EMBL/GenBank/DDBJ whole genome shotgun (WGS) entry which is preliminary data.</text>
</comment>
<evidence type="ECO:0000256" key="1">
    <source>
        <dbReference type="ARBA" id="ARBA00004123"/>
    </source>
</evidence>
<evidence type="ECO:0000256" key="5">
    <source>
        <dbReference type="ARBA" id="ARBA00023155"/>
    </source>
</evidence>
<dbReference type="SMART" id="SM00389">
    <property type="entry name" value="HOX"/>
    <property type="match status" value="1"/>
</dbReference>
<reference evidence="12" key="2">
    <citation type="submission" date="2023-03" db="EMBL/GenBank/DDBJ databases">
        <authorList>
            <person name="Inwood S.N."/>
            <person name="Skelly J.G."/>
            <person name="Guhlin J."/>
            <person name="Harrop T.W.R."/>
            <person name="Goldson S.G."/>
            <person name="Dearden P.K."/>
        </authorList>
    </citation>
    <scope>NUCLEOTIDE SEQUENCE</scope>
    <source>
        <strain evidence="12">Irish</strain>
        <tissue evidence="12">Whole body</tissue>
    </source>
</reference>
<feature type="region of interest" description="Disordered" evidence="9">
    <location>
        <begin position="479"/>
        <end position="508"/>
    </location>
</feature>
<dbReference type="GO" id="GO:0009653">
    <property type="term" value="P:anatomical structure morphogenesis"/>
    <property type="evidence" value="ECO:0007669"/>
    <property type="project" value="TreeGrafter"/>
</dbReference>
<evidence type="ECO:0008006" key="14">
    <source>
        <dbReference type="Google" id="ProtNLM"/>
    </source>
</evidence>
<evidence type="ECO:0000256" key="4">
    <source>
        <dbReference type="ARBA" id="ARBA00023125"/>
    </source>
</evidence>
<dbReference type="PANTHER" id="PTHR45882:SF3">
    <property type="entry name" value="PITUITARY HOMEOBOX HOMOLOG PTX1"/>
    <property type="match status" value="1"/>
</dbReference>
<feature type="compositionally biased region" description="Basic and acidic residues" evidence="9">
    <location>
        <begin position="157"/>
        <end position="175"/>
    </location>
</feature>
<dbReference type="PROSITE" id="PS50071">
    <property type="entry name" value="HOMEOBOX_2"/>
    <property type="match status" value="1"/>
</dbReference>
<evidence type="ECO:0000256" key="6">
    <source>
        <dbReference type="ARBA" id="ARBA00023242"/>
    </source>
</evidence>
<evidence type="ECO:0000256" key="8">
    <source>
        <dbReference type="RuleBase" id="RU000682"/>
    </source>
</evidence>
<dbReference type="PROSITE" id="PS50803">
    <property type="entry name" value="OAR"/>
    <property type="match status" value="1"/>
</dbReference>
<feature type="region of interest" description="Disordered" evidence="9">
    <location>
        <begin position="106"/>
        <end position="207"/>
    </location>
</feature>
<dbReference type="GO" id="GO:0000981">
    <property type="term" value="F:DNA-binding transcription factor activity, RNA polymerase II-specific"/>
    <property type="evidence" value="ECO:0007669"/>
    <property type="project" value="InterPro"/>
</dbReference>
<keyword evidence="3" id="KW-0217">Developmental protein</keyword>
<dbReference type="InterPro" id="IPR003654">
    <property type="entry name" value="OAR_dom"/>
</dbReference>
<name>A0AA39KRG2_9HYME</name>
<evidence type="ECO:0000259" key="10">
    <source>
        <dbReference type="PROSITE" id="PS50071"/>
    </source>
</evidence>
<feature type="compositionally biased region" description="Low complexity" evidence="9">
    <location>
        <begin position="439"/>
        <end position="450"/>
    </location>
</feature>
<dbReference type="Pfam" id="PF03826">
    <property type="entry name" value="OAR"/>
    <property type="match status" value="1"/>
</dbReference>
<dbReference type="GO" id="GO:0005634">
    <property type="term" value="C:nucleus"/>
    <property type="evidence" value="ECO:0007669"/>
    <property type="project" value="UniProtKB-SubCell"/>
</dbReference>
<accession>A0AA39KRG2</accession>
<protein>
    <recommendedName>
        <fullName evidence="14">Pituitary homeobox homolog Ptx1</fullName>
    </recommendedName>
</protein>
<feature type="compositionally biased region" description="Low complexity" evidence="9">
    <location>
        <begin position="123"/>
        <end position="156"/>
    </location>
</feature>
<reference evidence="12" key="1">
    <citation type="journal article" date="2023" name="bioRxiv">
        <title>Scaffold-level genome assemblies of two parasitoid biocontrol wasps reveal the parthenogenesis mechanism and an associated novel virus.</title>
        <authorList>
            <person name="Inwood S."/>
            <person name="Skelly J."/>
            <person name="Guhlin J."/>
            <person name="Harrop T."/>
            <person name="Goldson S."/>
            <person name="Dearden P."/>
        </authorList>
    </citation>
    <scope>NUCLEOTIDE SEQUENCE</scope>
    <source>
        <strain evidence="12">Irish</strain>
        <tissue evidence="12">Whole body</tissue>
    </source>
</reference>
<organism evidence="12 13">
    <name type="scientific">Microctonus aethiopoides</name>
    <dbReference type="NCBI Taxonomy" id="144406"/>
    <lineage>
        <taxon>Eukaryota</taxon>
        <taxon>Metazoa</taxon>
        <taxon>Ecdysozoa</taxon>
        <taxon>Arthropoda</taxon>
        <taxon>Hexapoda</taxon>
        <taxon>Insecta</taxon>
        <taxon>Pterygota</taxon>
        <taxon>Neoptera</taxon>
        <taxon>Endopterygota</taxon>
        <taxon>Hymenoptera</taxon>
        <taxon>Apocrita</taxon>
        <taxon>Ichneumonoidea</taxon>
        <taxon>Braconidae</taxon>
        <taxon>Euphorinae</taxon>
        <taxon>Microctonus</taxon>
    </lineage>
</organism>
<evidence type="ECO:0000259" key="11">
    <source>
        <dbReference type="PROSITE" id="PS50803"/>
    </source>
</evidence>
<evidence type="ECO:0000256" key="7">
    <source>
        <dbReference type="PROSITE-ProRule" id="PRU00108"/>
    </source>
</evidence>
<dbReference type="GO" id="GO:0000978">
    <property type="term" value="F:RNA polymerase II cis-regulatory region sequence-specific DNA binding"/>
    <property type="evidence" value="ECO:0007669"/>
    <property type="project" value="TreeGrafter"/>
</dbReference>
<proteinExistence type="inferred from homology"/>
<feature type="region of interest" description="Disordered" evidence="9">
    <location>
        <begin position="433"/>
        <end position="465"/>
    </location>
</feature>
<keyword evidence="4 7" id="KW-0238">DNA-binding</keyword>
<dbReference type="AlphaFoldDB" id="A0AA39KRG2"/>
<dbReference type="PROSITE" id="PS00027">
    <property type="entry name" value="HOMEOBOX_1"/>
    <property type="match status" value="1"/>
</dbReference>
<dbReference type="SUPFAM" id="SSF46689">
    <property type="entry name" value="Homeodomain-like"/>
    <property type="match status" value="1"/>
</dbReference>
<dbReference type="InterPro" id="IPR017970">
    <property type="entry name" value="Homeobox_CS"/>
</dbReference>
<comment type="subcellular location">
    <subcellularLocation>
        <location evidence="1 7 8">Nucleus</location>
    </subcellularLocation>
</comment>
<dbReference type="CDD" id="cd00086">
    <property type="entry name" value="homeodomain"/>
    <property type="match status" value="1"/>
</dbReference>
<dbReference type="InterPro" id="IPR001356">
    <property type="entry name" value="HD"/>
</dbReference>
<dbReference type="PANTHER" id="PTHR45882">
    <property type="entry name" value="PITUITARY HOMEOBOX HOMOLOG PTX1"/>
    <property type="match status" value="1"/>
</dbReference>
<evidence type="ECO:0000256" key="3">
    <source>
        <dbReference type="ARBA" id="ARBA00022473"/>
    </source>
</evidence>
<feature type="DNA-binding region" description="Homeobox" evidence="7">
    <location>
        <begin position="199"/>
        <end position="258"/>
    </location>
</feature>
<evidence type="ECO:0000256" key="2">
    <source>
        <dbReference type="ARBA" id="ARBA00006503"/>
    </source>
</evidence>
<dbReference type="FunFam" id="1.10.10.60:FF:000031">
    <property type="entry name" value="Homeobox protein"/>
    <property type="match status" value="1"/>
</dbReference>
<keyword evidence="13" id="KW-1185">Reference proteome</keyword>
<dbReference type="EMBL" id="JAQQBS010000003">
    <property type="protein sequence ID" value="KAK0170997.1"/>
    <property type="molecule type" value="Genomic_DNA"/>
</dbReference>
<dbReference type="Gene3D" id="1.10.10.60">
    <property type="entry name" value="Homeodomain-like"/>
    <property type="match status" value="1"/>
</dbReference>
<feature type="domain" description="OAR" evidence="11">
    <location>
        <begin position="425"/>
        <end position="438"/>
    </location>
</feature>
<dbReference type="Pfam" id="PF00046">
    <property type="entry name" value="Homeodomain"/>
    <property type="match status" value="1"/>
</dbReference>
<keyword evidence="6 7" id="KW-0539">Nucleus</keyword>
<comment type="similarity">
    <text evidence="2">Belongs to the paired homeobox family. Bicoid subfamily.</text>
</comment>
<keyword evidence="5 7" id="KW-0371">Homeobox</keyword>
<evidence type="ECO:0000256" key="9">
    <source>
        <dbReference type="SAM" id="MobiDB-lite"/>
    </source>
</evidence>
<feature type="domain" description="Homeobox" evidence="10">
    <location>
        <begin position="197"/>
        <end position="257"/>
    </location>
</feature>
<sequence>MERGGGGGSLELAGGGGGVGGNSDLCLQDLVTGSATGLSVQHYQHAAAAASMAGLHGDHLQNAMHHHDVHGNSHHDTSMLHNPNHQLAHEPLEKLKLWAQNDFRDEPNNGLARLDSSHGAHTPGGSTPSTPGATPATPSGGFSTAQPRNQTNNNQRTDNRKRGRTPTEVKQELRTGNEVVSPGIVNDANDKDGTKNKRQRRQRTHFTSQQLQELESTFTRNRYPDMATREEIAMWTGLTEARVRVWFKNRRAKWRKRERNAANAAAAAAAEFKSGFSTGLNSFIGRADVDAMYSSYSSYNNWAAKVPSPLSSKSFPWVNHLGTVVPAASHHHHHSQVAPVNCFNTSTSVAGGHVGGMSMSVGQAATSMLPGMGSGLGVAGSPVAATSAACPYAAPAAPHPYGPSVYTSHHHRATGPPDPCPVMNSSLASLRLKAKQHTSEYSSPSSFSTGGTTGGGSISPVSSRASSGGGGLSACQYALTSANGNPHSPNGDHQATGTARAQDNTATDQKISDDTRMIIGGSGIGSGGGGDNNSSGGIGVGVGIGVGTSTSTSGGRLPGYWQHAATSAAGYWSTFFDSWTNNSIATGSQSLSLTWDENRSQ</sequence>
<dbReference type="InterPro" id="IPR009057">
    <property type="entry name" value="Homeodomain-like_sf"/>
</dbReference>
<dbReference type="Proteomes" id="UP001168990">
    <property type="component" value="Unassembled WGS sequence"/>
</dbReference>
<evidence type="ECO:0000313" key="13">
    <source>
        <dbReference type="Proteomes" id="UP001168990"/>
    </source>
</evidence>
<gene>
    <name evidence="12" type="ORF">PV328_008768</name>
</gene>
<evidence type="ECO:0000313" key="12">
    <source>
        <dbReference type="EMBL" id="KAK0170997.1"/>
    </source>
</evidence>